<dbReference type="InterPro" id="IPR011250">
    <property type="entry name" value="OMP/PagP_B-barrel"/>
</dbReference>
<evidence type="ECO:0008006" key="4">
    <source>
        <dbReference type="Google" id="ProtNLM"/>
    </source>
</evidence>
<accession>A0A2W5KAE7</accession>
<gene>
    <name evidence="2" type="ORF">DI564_13135</name>
</gene>
<keyword evidence="1" id="KW-0732">Signal</keyword>
<feature type="signal peptide" evidence="1">
    <location>
        <begin position="1"/>
        <end position="22"/>
    </location>
</feature>
<organism evidence="2 3">
    <name type="scientific">Rhodanobacter denitrificans</name>
    <dbReference type="NCBI Taxonomy" id="666685"/>
    <lineage>
        <taxon>Bacteria</taxon>
        <taxon>Pseudomonadati</taxon>
        <taxon>Pseudomonadota</taxon>
        <taxon>Gammaproteobacteria</taxon>
        <taxon>Lysobacterales</taxon>
        <taxon>Rhodanobacteraceae</taxon>
        <taxon>Rhodanobacter</taxon>
    </lineage>
</organism>
<evidence type="ECO:0000313" key="3">
    <source>
        <dbReference type="Proteomes" id="UP000249046"/>
    </source>
</evidence>
<dbReference type="GO" id="GO:0019867">
    <property type="term" value="C:outer membrane"/>
    <property type="evidence" value="ECO:0007669"/>
    <property type="project" value="InterPro"/>
</dbReference>
<dbReference type="InterPro" id="IPR005618">
    <property type="entry name" value="OMPW"/>
</dbReference>
<dbReference type="SUPFAM" id="SSF56925">
    <property type="entry name" value="OMPA-like"/>
    <property type="match status" value="1"/>
</dbReference>
<reference evidence="2 3" key="1">
    <citation type="submission" date="2017-08" db="EMBL/GenBank/DDBJ databases">
        <title>Infants hospitalized years apart are colonized by the same room-sourced microbial strains.</title>
        <authorList>
            <person name="Brooks B."/>
            <person name="Olm M.R."/>
            <person name="Firek B.A."/>
            <person name="Baker R."/>
            <person name="Thomas B.C."/>
            <person name="Morowitz M.J."/>
            <person name="Banfield J.F."/>
        </authorList>
    </citation>
    <scope>NUCLEOTIDE SEQUENCE [LARGE SCALE GENOMIC DNA]</scope>
    <source>
        <strain evidence="2">S2_005_003_R2_42</strain>
    </source>
</reference>
<feature type="chain" id="PRO_5016001625" description="OmpW family protein" evidence="1">
    <location>
        <begin position="23"/>
        <end position="205"/>
    </location>
</feature>
<protein>
    <recommendedName>
        <fullName evidence="4">OmpW family protein</fullName>
    </recommendedName>
</protein>
<dbReference type="PANTHER" id="PTHR36920">
    <property type="match status" value="1"/>
</dbReference>
<sequence>MKHALSLAVFAALALGAPALKAAEAGDWQFKFGAHVVDPKSNNGRLAGGTLKADVDSDWKPTFSLEYYFSQNLGLEVLAALPFKHDISLNGTKAGETKHLPPTVSLQWHFLPDAKVSPFVGLGLNYTRFFSTKETGPLAGTNLDLDDSWGLAAHIGVDFALKGRWSVTLDARWMDIDTDVKVDGAKVGTVNIDPIVYGVAFGYRF</sequence>
<evidence type="ECO:0000256" key="1">
    <source>
        <dbReference type="SAM" id="SignalP"/>
    </source>
</evidence>
<evidence type="ECO:0000313" key="2">
    <source>
        <dbReference type="EMBL" id="PZQ12574.1"/>
    </source>
</evidence>
<dbReference type="EMBL" id="QFPO01000012">
    <property type="protein sequence ID" value="PZQ12574.1"/>
    <property type="molecule type" value="Genomic_DNA"/>
</dbReference>
<dbReference type="Gene3D" id="2.40.160.20">
    <property type="match status" value="1"/>
</dbReference>
<dbReference type="GO" id="GO:0055085">
    <property type="term" value="P:transmembrane transport"/>
    <property type="evidence" value="ECO:0007669"/>
    <property type="project" value="TreeGrafter"/>
</dbReference>
<name>A0A2W5KAE7_9GAMM</name>
<dbReference type="AlphaFoldDB" id="A0A2W5KAE7"/>
<dbReference type="Proteomes" id="UP000249046">
    <property type="component" value="Unassembled WGS sequence"/>
</dbReference>
<dbReference type="Pfam" id="PF03922">
    <property type="entry name" value="OmpW"/>
    <property type="match status" value="1"/>
</dbReference>
<dbReference type="PANTHER" id="PTHR36920:SF1">
    <property type="entry name" value="OUTER MEMBRANE PROTEIN W"/>
    <property type="match status" value="1"/>
</dbReference>
<proteinExistence type="predicted"/>
<comment type="caution">
    <text evidence="2">The sequence shown here is derived from an EMBL/GenBank/DDBJ whole genome shotgun (WGS) entry which is preliminary data.</text>
</comment>